<accession>A0A1G7K5R2</accession>
<dbReference type="PIRSF" id="PIRSF003230">
    <property type="entry name" value="YbgC"/>
    <property type="match status" value="1"/>
</dbReference>
<dbReference type="CDD" id="cd00586">
    <property type="entry name" value="4HBT"/>
    <property type="match status" value="1"/>
</dbReference>
<dbReference type="STRING" id="1123285.SAMN05660235_01192"/>
<evidence type="ECO:0000256" key="2">
    <source>
        <dbReference type="ARBA" id="ARBA00022801"/>
    </source>
</evidence>
<dbReference type="PANTHER" id="PTHR31793:SF27">
    <property type="entry name" value="NOVEL THIOESTERASE SUPERFAMILY DOMAIN AND SAPOSIN A-TYPE DOMAIN CONTAINING PROTEIN (0610012H03RIK)"/>
    <property type="match status" value="1"/>
</dbReference>
<dbReference type="InterPro" id="IPR050563">
    <property type="entry name" value="4-hydroxybenzoyl-CoA_TE"/>
</dbReference>
<dbReference type="PANTHER" id="PTHR31793">
    <property type="entry name" value="4-HYDROXYBENZOYL-COA THIOESTERASE FAMILY MEMBER"/>
    <property type="match status" value="1"/>
</dbReference>
<evidence type="ECO:0000256" key="1">
    <source>
        <dbReference type="ARBA" id="ARBA00005953"/>
    </source>
</evidence>
<dbReference type="InterPro" id="IPR006684">
    <property type="entry name" value="YbgC/YbaW"/>
</dbReference>
<evidence type="ECO:0000313" key="4">
    <source>
        <dbReference type="Proteomes" id="UP000243333"/>
    </source>
</evidence>
<name>A0A1G7K5R2_9FIRM</name>
<dbReference type="Proteomes" id="UP000243333">
    <property type="component" value="Unassembled WGS sequence"/>
</dbReference>
<comment type="similarity">
    <text evidence="1">Belongs to the 4-hydroxybenzoyl-CoA thioesterase family.</text>
</comment>
<protein>
    <submittedName>
        <fullName evidence="3">Acyl-CoA thioester hydrolase</fullName>
    </submittedName>
</protein>
<keyword evidence="2 3" id="KW-0378">Hydrolase</keyword>
<reference evidence="4" key="1">
    <citation type="submission" date="2016-10" db="EMBL/GenBank/DDBJ databases">
        <authorList>
            <person name="Varghese N."/>
            <person name="Submissions S."/>
        </authorList>
    </citation>
    <scope>NUCLEOTIDE SEQUENCE [LARGE SCALE GENOMIC DNA]</scope>
    <source>
        <strain evidence="4">DSM 23256</strain>
    </source>
</reference>
<dbReference type="EMBL" id="FNBU01000007">
    <property type="protein sequence ID" value="SDF32472.1"/>
    <property type="molecule type" value="Genomic_DNA"/>
</dbReference>
<keyword evidence="4" id="KW-1185">Reference proteome</keyword>
<dbReference type="GO" id="GO:0047617">
    <property type="term" value="F:fatty acyl-CoA hydrolase activity"/>
    <property type="evidence" value="ECO:0007669"/>
    <property type="project" value="TreeGrafter"/>
</dbReference>
<evidence type="ECO:0000313" key="3">
    <source>
        <dbReference type="EMBL" id="SDF32472.1"/>
    </source>
</evidence>
<sequence>MVTVRDKVRFVETDMMGVVHHSNYFRWFEMGRVEYLRQVGIYLLDLMDQGILFPITDVSCQYRASARFDDYILVETDLIEVSRVKMVFAYRVVREADGVLLATGRTQNVFTDQNGKIIRLPHSIYAKLAQAAQRYIE</sequence>
<dbReference type="AlphaFoldDB" id="A0A1G7K5R2"/>
<gene>
    <name evidence="3" type="ORF">SAMN05660235_01192</name>
</gene>
<dbReference type="RefSeq" id="WP_093689033.1">
    <property type="nucleotide sequence ID" value="NZ_FNBU01000007.1"/>
</dbReference>
<dbReference type="NCBIfam" id="TIGR00051">
    <property type="entry name" value="YbgC/FadM family acyl-CoA thioesterase"/>
    <property type="match status" value="1"/>
</dbReference>
<dbReference type="InterPro" id="IPR029069">
    <property type="entry name" value="HotDog_dom_sf"/>
</dbReference>
<organism evidence="3 4">
    <name type="scientific">Sporolituus thermophilus DSM 23256</name>
    <dbReference type="NCBI Taxonomy" id="1123285"/>
    <lineage>
        <taxon>Bacteria</taxon>
        <taxon>Bacillati</taxon>
        <taxon>Bacillota</taxon>
        <taxon>Negativicutes</taxon>
        <taxon>Selenomonadales</taxon>
        <taxon>Sporomusaceae</taxon>
        <taxon>Sporolituus</taxon>
    </lineage>
</organism>
<dbReference type="Gene3D" id="3.10.129.10">
    <property type="entry name" value="Hotdog Thioesterase"/>
    <property type="match status" value="1"/>
</dbReference>
<dbReference type="Pfam" id="PF13279">
    <property type="entry name" value="4HBT_2"/>
    <property type="match status" value="1"/>
</dbReference>
<dbReference type="OrthoDB" id="9800856at2"/>
<proteinExistence type="inferred from homology"/>
<dbReference type="SUPFAM" id="SSF54637">
    <property type="entry name" value="Thioesterase/thiol ester dehydrase-isomerase"/>
    <property type="match status" value="1"/>
</dbReference>